<dbReference type="GO" id="GO:0005576">
    <property type="term" value="C:extracellular region"/>
    <property type="evidence" value="ECO:0007669"/>
    <property type="project" value="UniProtKB-SubCell"/>
</dbReference>
<dbReference type="GO" id="GO:0031176">
    <property type="term" value="F:endo-1,4-beta-xylanase activity"/>
    <property type="evidence" value="ECO:0007669"/>
    <property type="project" value="UniProtKB-EC"/>
</dbReference>
<evidence type="ECO:0000256" key="6">
    <source>
        <dbReference type="ARBA" id="ARBA00022651"/>
    </source>
</evidence>
<dbReference type="PANTHER" id="PTHR31490:SF35">
    <property type="entry name" value="ENDO-1,4-BETA-XYLANASE"/>
    <property type="match status" value="1"/>
</dbReference>
<evidence type="ECO:0000256" key="11">
    <source>
        <dbReference type="SAM" id="SignalP"/>
    </source>
</evidence>
<reference evidence="13 14" key="1">
    <citation type="submission" date="2017-10" db="EMBL/GenBank/DDBJ databases">
        <title>Comparative genomics in systemic dimorphic fungi from Ajellomycetaceae.</title>
        <authorList>
            <person name="Munoz J.F."/>
            <person name="Mcewen J.G."/>
            <person name="Clay O.K."/>
            <person name="Cuomo C.A."/>
        </authorList>
    </citation>
    <scope>NUCLEOTIDE SEQUENCE [LARGE SCALE GENOMIC DNA]</scope>
    <source>
        <strain evidence="13 14">UAMH7299</strain>
    </source>
</reference>
<evidence type="ECO:0000256" key="2">
    <source>
        <dbReference type="ARBA" id="ARBA00004613"/>
    </source>
</evidence>
<feature type="domain" description="GH10" evidence="12">
    <location>
        <begin position="37"/>
        <end position="347"/>
    </location>
</feature>
<comment type="catalytic activity">
    <reaction evidence="1 10">
        <text>Endohydrolysis of (1-&gt;4)-beta-D-xylosidic linkages in xylans.</text>
        <dbReference type="EC" id="3.2.1.8"/>
    </reaction>
</comment>
<keyword evidence="10" id="KW-0326">Glycosidase</keyword>
<organism evidence="13 14">
    <name type="scientific">Polytolypa hystricis (strain UAMH7299)</name>
    <dbReference type="NCBI Taxonomy" id="1447883"/>
    <lineage>
        <taxon>Eukaryota</taxon>
        <taxon>Fungi</taxon>
        <taxon>Dikarya</taxon>
        <taxon>Ascomycota</taxon>
        <taxon>Pezizomycotina</taxon>
        <taxon>Eurotiomycetes</taxon>
        <taxon>Eurotiomycetidae</taxon>
        <taxon>Onygenales</taxon>
        <taxon>Onygenales incertae sedis</taxon>
        <taxon>Polytolypa</taxon>
    </lineage>
</organism>
<name>A0A2B7YDA0_POLH7</name>
<keyword evidence="9 10" id="KW-0624">Polysaccharide degradation</keyword>
<comment type="caution">
    <text evidence="13">The sequence shown here is derived from an EMBL/GenBank/DDBJ whole genome shotgun (WGS) entry which is preliminary data.</text>
</comment>
<comment type="similarity">
    <text evidence="4 10">Belongs to the glycosyl hydrolase 10 (cellulase F) family.</text>
</comment>
<comment type="subcellular location">
    <subcellularLocation>
        <location evidence="2">Secreted</location>
    </subcellularLocation>
</comment>
<dbReference type="PRINTS" id="PR00134">
    <property type="entry name" value="GLHYDRLASE10"/>
</dbReference>
<dbReference type="InterPro" id="IPR001000">
    <property type="entry name" value="GH10_dom"/>
</dbReference>
<proteinExistence type="inferred from homology"/>
<keyword evidence="14" id="KW-1185">Reference proteome</keyword>
<dbReference type="SUPFAM" id="SSF51445">
    <property type="entry name" value="(Trans)glycosidases"/>
    <property type="match status" value="1"/>
</dbReference>
<keyword evidence="6" id="KW-0858">Xylan degradation</keyword>
<feature type="chain" id="PRO_5012021724" description="Beta-xylanase" evidence="11">
    <location>
        <begin position="21"/>
        <end position="357"/>
    </location>
</feature>
<evidence type="ECO:0000313" key="14">
    <source>
        <dbReference type="Proteomes" id="UP000224634"/>
    </source>
</evidence>
<dbReference type="AlphaFoldDB" id="A0A2B7YDA0"/>
<sequence length="357" mass="40276">MVQLLSTLVTALAAATAVSATPTFGHGKWGKKGLHTEAVKAGLKYFGTAADNVNLHDEVYVDKLLDRVDFGMITPTNTQKWETVEPQEGVFNFTEGDRLINMALRNGQKTRCHALVWHSQLAPWVEEKEWTNKTLIAAMVNHVTKVAKHFKGRCYAWDVLNEALEEDGTYRKTVFLDVIGPAYIPIAFKAAQKADPFAKLYYNDYNLESVSPKSKAAIEIIKLIRAHGGRIDGMGMQGHLILGQRPSFEEQKAVIKSYTDAGVESAYTELDIRMDMPATKKKLQDQSVAYYDSVRACVESKRCVGVTIWDWTDKYSWIPGWFEGEGAGLPWDEDFKKKPAYDGILKALTKKKSWKWW</sequence>
<evidence type="ECO:0000256" key="9">
    <source>
        <dbReference type="ARBA" id="ARBA00023326"/>
    </source>
</evidence>
<evidence type="ECO:0000256" key="5">
    <source>
        <dbReference type="ARBA" id="ARBA00022525"/>
    </source>
</evidence>
<protein>
    <recommendedName>
        <fullName evidence="10">Beta-xylanase</fullName>
        <ecNumber evidence="10">3.2.1.8</ecNumber>
    </recommendedName>
</protein>
<dbReference type="STRING" id="1447883.A0A2B7YDA0"/>
<dbReference type="InterPro" id="IPR017853">
    <property type="entry name" value="GH"/>
</dbReference>
<dbReference type="PANTHER" id="PTHR31490">
    <property type="entry name" value="GLYCOSYL HYDROLASE"/>
    <property type="match status" value="1"/>
</dbReference>
<feature type="signal peptide" evidence="11">
    <location>
        <begin position="1"/>
        <end position="20"/>
    </location>
</feature>
<keyword evidence="7 10" id="KW-0378">Hydrolase</keyword>
<dbReference type="PROSITE" id="PS51760">
    <property type="entry name" value="GH10_2"/>
    <property type="match status" value="1"/>
</dbReference>
<gene>
    <name evidence="13" type="ORF">AJ80_04110</name>
</gene>
<dbReference type="SMART" id="SM00633">
    <property type="entry name" value="Glyco_10"/>
    <property type="match status" value="1"/>
</dbReference>
<dbReference type="Gene3D" id="3.20.20.80">
    <property type="entry name" value="Glycosidases"/>
    <property type="match status" value="1"/>
</dbReference>
<accession>A0A2B7YDA0</accession>
<evidence type="ECO:0000256" key="3">
    <source>
        <dbReference type="ARBA" id="ARBA00004851"/>
    </source>
</evidence>
<keyword evidence="8 10" id="KW-0119">Carbohydrate metabolism</keyword>
<evidence type="ECO:0000313" key="13">
    <source>
        <dbReference type="EMBL" id="PGH19245.1"/>
    </source>
</evidence>
<dbReference type="Pfam" id="PF00331">
    <property type="entry name" value="Glyco_hydro_10"/>
    <property type="match status" value="1"/>
</dbReference>
<keyword evidence="11" id="KW-0732">Signal</keyword>
<evidence type="ECO:0000256" key="1">
    <source>
        <dbReference type="ARBA" id="ARBA00000681"/>
    </source>
</evidence>
<comment type="pathway">
    <text evidence="3">Glycan degradation; xylan degradation.</text>
</comment>
<dbReference type="EC" id="3.2.1.8" evidence="10"/>
<evidence type="ECO:0000256" key="4">
    <source>
        <dbReference type="ARBA" id="ARBA00007495"/>
    </source>
</evidence>
<evidence type="ECO:0000259" key="12">
    <source>
        <dbReference type="PROSITE" id="PS51760"/>
    </source>
</evidence>
<evidence type="ECO:0000256" key="8">
    <source>
        <dbReference type="ARBA" id="ARBA00023277"/>
    </source>
</evidence>
<dbReference type="EMBL" id="PDNA01000050">
    <property type="protein sequence ID" value="PGH19245.1"/>
    <property type="molecule type" value="Genomic_DNA"/>
</dbReference>
<keyword evidence="5" id="KW-0964">Secreted</keyword>
<evidence type="ECO:0000256" key="7">
    <source>
        <dbReference type="ARBA" id="ARBA00022801"/>
    </source>
</evidence>
<dbReference type="OrthoDB" id="3055998at2759"/>
<dbReference type="Proteomes" id="UP000224634">
    <property type="component" value="Unassembled WGS sequence"/>
</dbReference>
<dbReference type="InterPro" id="IPR044846">
    <property type="entry name" value="GH10"/>
</dbReference>
<evidence type="ECO:0000256" key="10">
    <source>
        <dbReference type="RuleBase" id="RU361174"/>
    </source>
</evidence>
<dbReference type="GO" id="GO:0045493">
    <property type="term" value="P:xylan catabolic process"/>
    <property type="evidence" value="ECO:0007669"/>
    <property type="project" value="UniProtKB-KW"/>
</dbReference>